<evidence type="ECO:0000259" key="3">
    <source>
        <dbReference type="PROSITE" id="PS50075"/>
    </source>
</evidence>
<dbReference type="InterPro" id="IPR009081">
    <property type="entry name" value="PP-bd_ACP"/>
</dbReference>
<accession>A0A558BQL0</accession>
<name>A0A558BQL0_9PSEU</name>
<keyword evidence="1" id="KW-0596">Phosphopantetheine</keyword>
<sequence length="86" mass="9582">MMSTQPFRLEDLMDILEDKAGLPASDRTADASLTFTEIGLDSLAFLALQATLESRYGFELPDESLQNATFREIVDAVNERLEKVKA</sequence>
<dbReference type="InterPro" id="IPR036736">
    <property type="entry name" value="ACP-like_sf"/>
</dbReference>
<evidence type="ECO:0000313" key="5">
    <source>
        <dbReference type="Proteomes" id="UP000320011"/>
    </source>
</evidence>
<dbReference type="Proteomes" id="UP000320011">
    <property type="component" value="Unassembled WGS sequence"/>
</dbReference>
<proteinExistence type="predicted"/>
<dbReference type="PROSITE" id="PS50075">
    <property type="entry name" value="CARRIER"/>
    <property type="match status" value="1"/>
</dbReference>
<evidence type="ECO:0000256" key="1">
    <source>
        <dbReference type="ARBA" id="ARBA00022450"/>
    </source>
</evidence>
<gene>
    <name evidence="4" type="ORF">FNH05_24065</name>
</gene>
<reference evidence="4 5" key="1">
    <citation type="submission" date="2019-07" db="EMBL/GenBank/DDBJ databases">
        <authorList>
            <person name="Duangmal K."/>
            <person name="Teo W.F.A."/>
        </authorList>
    </citation>
    <scope>NUCLEOTIDE SEQUENCE [LARGE SCALE GENOMIC DNA]</scope>
    <source>
        <strain evidence="4 5">TBRC 6029</strain>
    </source>
</reference>
<protein>
    <submittedName>
        <fullName evidence="4">Acyl carrier protein</fullName>
    </submittedName>
</protein>
<dbReference type="SMART" id="SM00823">
    <property type="entry name" value="PKS_PP"/>
    <property type="match status" value="1"/>
</dbReference>
<reference evidence="4 5" key="2">
    <citation type="submission" date="2019-08" db="EMBL/GenBank/DDBJ databases">
        <title>Amycolatopsis acidicola sp. nov., isolated from peat swamp forest soil.</title>
        <authorList>
            <person name="Srisuk N."/>
        </authorList>
    </citation>
    <scope>NUCLEOTIDE SEQUENCE [LARGE SCALE GENOMIC DNA]</scope>
    <source>
        <strain evidence="4 5">TBRC 6029</strain>
    </source>
</reference>
<keyword evidence="2" id="KW-0597">Phosphoprotein</keyword>
<dbReference type="Pfam" id="PF00550">
    <property type="entry name" value="PP-binding"/>
    <property type="match status" value="1"/>
</dbReference>
<organism evidence="4 5">
    <name type="scientific">Amycolatopsis rhizosphaerae</name>
    <dbReference type="NCBI Taxonomy" id="2053003"/>
    <lineage>
        <taxon>Bacteria</taxon>
        <taxon>Bacillati</taxon>
        <taxon>Actinomycetota</taxon>
        <taxon>Actinomycetes</taxon>
        <taxon>Pseudonocardiales</taxon>
        <taxon>Pseudonocardiaceae</taxon>
        <taxon>Amycolatopsis</taxon>
    </lineage>
</organism>
<feature type="domain" description="Carrier" evidence="3">
    <location>
        <begin position="6"/>
        <end position="84"/>
    </location>
</feature>
<dbReference type="AlphaFoldDB" id="A0A558BQL0"/>
<evidence type="ECO:0000313" key="4">
    <source>
        <dbReference type="EMBL" id="TVT38817.1"/>
    </source>
</evidence>
<evidence type="ECO:0000256" key="2">
    <source>
        <dbReference type="ARBA" id="ARBA00022553"/>
    </source>
</evidence>
<dbReference type="OrthoDB" id="3537906at2"/>
<comment type="caution">
    <text evidence="4">The sequence shown here is derived from an EMBL/GenBank/DDBJ whole genome shotgun (WGS) entry which is preliminary data.</text>
</comment>
<dbReference type="RefSeq" id="WP_144590982.1">
    <property type="nucleotide sequence ID" value="NZ_VJWX01000280.1"/>
</dbReference>
<dbReference type="GO" id="GO:0031177">
    <property type="term" value="F:phosphopantetheine binding"/>
    <property type="evidence" value="ECO:0007669"/>
    <property type="project" value="InterPro"/>
</dbReference>
<dbReference type="EMBL" id="VJWX01000280">
    <property type="protein sequence ID" value="TVT38817.1"/>
    <property type="molecule type" value="Genomic_DNA"/>
</dbReference>
<dbReference type="InterPro" id="IPR020806">
    <property type="entry name" value="PKS_PP-bd"/>
</dbReference>
<dbReference type="Gene3D" id="1.10.1200.10">
    <property type="entry name" value="ACP-like"/>
    <property type="match status" value="1"/>
</dbReference>
<dbReference type="SUPFAM" id="SSF47336">
    <property type="entry name" value="ACP-like"/>
    <property type="match status" value="1"/>
</dbReference>
<keyword evidence="5" id="KW-1185">Reference proteome</keyword>